<evidence type="ECO:0000256" key="1">
    <source>
        <dbReference type="SAM" id="Phobius"/>
    </source>
</evidence>
<comment type="caution">
    <text evidence="2">The sequence shown here is derived from an EMBL/GenBank/DDBJ whole genome shotgun (WGS) entry which is preliminary data.</text>
</comment>
<feature type="transmembrane region" description="Helical" evidence="1">
    <location>
        <begin position="21"/>
        <end position="40"/>
    </location>
</feature>
<protein>
    <submittedName>
        <fullName evidence="2">Uncharacterized protein</fullName>
    </submittedName>
</protein>
<dbReference type="AlphaFoldDB" id="A0A372M535"/>
<keyword evidence="1" id="KW-1133">Transmembrane helix</keyword>
<feature type="transmembrane region" description="Helical" evidence="1">
    <location>
        <begin position="52"/>
        <end position="69"/>
    </location>
</feature>
<accession>A0A372M535</accession>
<reference evidence="2 3" key="1">
    <citation type="submission" date="2018-08" db="EMBL/GenBank/DDBJ databases">
        <title>Isolation, diversity and antifungal activity of Actinobacteria from wheat.</title>
        <authorList>
            <person name="Han C."/>
        </authorList>
    </citation>
    <scope>NUCLEOTIDE SEQUENCE [LARGE SCALE GENOMIC DNA]</scope>
    <source>
        <strain evidence="2 3">NEAU-YY421</strain>
    </source>
</reference>
<name>A0A372M535_9ACTN</name>
<keyword evidence="1" id="KW-0472">Membrane</keyword>
<evidence type="ECO:0000313" key="3">
    <source>
        <dbReference type="Proteomes" id="UP000263094"/>
    </source>
</evidence>
<sequence length="186" mass="20105">MDMDVDVQERVRLAARQGVRARVLLVLWQLVLFPLGLLAVHEVLDLRTATDPVFFGLVAGTLGAVYYSGQSWKERDRVQTLLEPGDTPRAVVPAVLPGAGVRERALRGCFVVLTERQALAFAYNRLLDAPVRSCASAARAECEAESDPGGGIITVRSEAGDQTFTVKAGGWRALQKFVAELADGRG</sequence>
<evidence type="ECO:0000313" key="2">
    <source>
        <dbReference type="EMBL" id="RFU86046.1"/>
    </source>
</evidence>
<dbReference type="EMBL" id="QUAK01000076">
    <property type="protein sequence ID" value="RFU86046.1"/>
    <property type="molecule type" value="Genomic_DNA"/>
</dbReference>
<dbReference type="Proteomes" id="UP000263094">
    <property type="component" value="Unassembled WGS sequence"/>
</dbReference>
<keyword evidence="1" id="KW-0812">Transmembrane</keyword>
<keyword evidence="3" id="KW-1185">Reference proteome</keyword>
<gene>
    <name evidence="2" type="ORF">DY218_14155</name>
</gene>
<organism evidence="2 3">
    <name type="scientific">Streptomyces triticagri</name>
    <dbReference type="NCBI Taxonomy" id="2293568"/>
    <lineage>
        <taxon>Bacteria</taxon>
        <taxon>Bacillati</taxon>
        <taxon>Actinomycetota</taxon>
        <taxon>Actinomycetes</taxon>
        <taxon>Kitasatosporales</taxon>
        <taxon>Streptomycetaceae</taxon>
        <taxon>Streptomyces</taxon>
    </lineage>
</organism>
<proteinExistence type="predicted"/>